<evidence type="ECO:0000256" key="4">
    <source>
        <dbReference type="ARBA" id="ARBA00022691"/>
    </source>
</evidence>
<proteinExistence type="inferred from homology"/>
<dbReference type="InterPro" id="IPR050161">
    <property type="entry name" value="Siro_Cobalamin_biosynth"/>
</dbReference>
<evidence type="ECO:0000256" key="6">
    <source>
        <dbReference type="ARBA" id="ARBA00023444"/>
    </source>
</evidence>
<name>U5DKB4_9CHRO</name>
<dbReference type="GO" id="GO:0004852">
    <property type="term" value="F:uroporphyrinogen-III synthase activity"/>
    <property type="evidence" value="ECO:0007669"/>
    <property type="project" value="InterPro"/>
</dbReference>
<dbReference type="AlphaFoldDB" id="U5DKB4"/>
<dbReference type="FunFam" id="3.40.50.10090:FF:000001">
    <property type="entry name" value="Bifunctional uroporphyrinogen-III C-methyltransferase/uroporphyrinogen-III synthase"/>
    <property type="match status" value="1"/>
</dbReference>
<dbReference type="PROSITE" id="PS00839">
    <property type="entry name" value="SUMT_1"/>
    <property type="match status" value="1"/>
</dbReference>
<keyword evidence="5" id="KW-0627">Porphyrin biosynthesis</keyword>
<dbReference type="PANTHER" id="PTHR45790">
    <property type="entry name" value="SIROHEME SYNTHASE-RELATED"/>
    <property type="match status" value="1"/>
</dbReference>
<dbReference type="InterPro" id="IPR014777">
    <property type="entry name" value="4pyrrole_Mease_sub1"/>
</dbReference>
<dbReference type="STRING" id="582515.KR51_00024390"/>
<dbReference type="EMBL" id="ASSJ01000058">
    <property type="protein sequence ID" value="ERN41019.1"/>
    <property type="molecule type" value="Genomic_DNA"/>
</dbReference>
<feature type="domain" description="Tetrapyrrole biosynthesis uroporphyrinogen III synthase" evidence="10">
    <location>
        <begin position="268"/>
        <end position="503"/>
    </location>
</feature>
<gene>
    <name evidence="11" type="ORF">KR51_00024390</name>
</gene>
<evidence type="ECO:0000256" key="1">
    <source>
        <dbReference type="ARBA" id="ARBA00012162"/>
    </source>
</evidence>
<dbReference type="OrthoDB" id="9815856at2"/>
<dbReference type="eggNOG" id="COG0007">
    <property type="taxonomic scope" value="Bacteria"/>
</dbReference>
<dbReference type="RefSeq" id="WP_022607675.1">
    <property type="nucleotide sequence ID" value="NZ_ASSJ01000058.1"/>
</dbReference>
<comment type="function">
    <text evidence="7">Catalyzes the two successive C-2 and C-7 methylation reactions involved in the conversion of uroporphyrinogen III to precorrin-2 via the intermediate formation of precorrin-1. It is a step in the biosynthesis of both cobalamin (vitamin B12) and siroheme.</text>
</comment>
<dbReference type="EC" id="2.1.1.107" evidence="1"/>
<evidence type="ECO:0000256" key="8">
    <source>
        <dbReference type="RuleBase" id="RU003960"/>
    </source>
</evidence>
<dbReference type="Pfam" id="PF00590">
    <property type="entry name" value="TP_methylase"/>
    <property type="match status" value="1"/>
</dbReference>
<dbReference type="Gene3D" id="3.30.950.10">
    <property type="entry name" value="Methyltransferase, Cobalt-precorrin-4 Transmethylase, Domain 2"/>
    <property type="match status" value="1"/>
</dbReference>
<dbReference type="PROSITE" id="PS00840">
    <property type="entry name" value="SUMT_2"/>
    <property type="match status" value="1"/>
</dbReference>
<dbReference type="GO" id="GO:0004851">
    <property type="term" value="F:uroporphyrin-III C-methyltransferase activity"/>
    <property type="evidence" value="ECO:0007669"/>
    <property type="project" value="UniProtKB-EC"/>
</dbReference>
<evidence type="ECO:0000256" key="2">
    <source>
        <dbReference type="ARBA" id="ARBA00022603"/>
    </source>
</evidence>
<evidence type="ECO:0000256" key="5">
    <source>
        <dbReference type="ARBA" id="ARBA00023244"/>
    </source>
</evidence>
<comment type="similarity">
    <text evidence="8">Belongs to the precorrin methyltransferase family.</text>
</comment>
<dbReference type="Pfam" id="PF02602">
    <property type="entry name" value="HEM4"/>
    <property type="match status" value="1"/>
</dbReference>
<dbReference type="InParanoid" id="U5DKB4"/>
<evidence type="ECO:0000259" key="9">
    <source>
        <dbReference type="Pfam" id="PF00590"/>
    </source>
</evidence>
<dbReference type="FunCoup" id="U5DKB4">
    <property type="interactions" value="395"/>
</dbReference>
<evidence type="ECO:0000256" key="3">
    <source>
        <dbReference type="ARBA" id="ARBA00022679"/>
    </source>
</evidence>
<evidence type="ECO:0000259" key="10">
    <source>
        <dbReference type="Pfam" id="PF02602"/>
    </source>
</evidence>
<feature type="domain" description="Tetrapyrrole methylase" evidence="9">
    <location>
        <begin position="9"/>
        <end position="214"/>
    </location>
</feature>
<comment type="pathway">
    <text evidence="6">Porphyrin-containing compound metabolism.</text>
</comment>
<keyword evidence="3 8" id="KW-0808">Transferase</keyword>
<keyword evidence="2 8" id="KW-0489">Methyltransferase</keyword>
<keyword evidence="4" id="KW-0949">S-adenosyl-L-methionine</keyword>
<dbReference type="InterPro" id="IPR000878">
    <property type="entry name" value="4pyrrol_Mease"/>
</dbReference>
<dbReference type="SUPFAM" id="SSF69618">
    <property type="entry name" value="HemD-like"/>
    <property type="match status" value="1"/>
</dbReference>
<evidence type="ECO:0000313" key="12">
    <source>
        <dbReference type="Proteomes" id="UP000016960"/>
    </source>
</evidence>
<dbReference type="Gene3D" id="3.40.1010.10">
    <property type="entry name" value="Cobalt-precorrin-4 Transmethylase, Domain 1"/>
    <property type="match status" value="1"/>
</dbReference>
<dbReference type="InterPro" id="IPR014776">
    <property type="entry name" value="4pyrrole_Mease_sub2"/>
</dbReference>
<evidence type="ECO:0000256" key="7">
    <source>
        <dbReference type="ARBA" id="ARBA00054030"/>
    </source>
</evidence>
<dbReference type="SUPFAM" id="SSF53790">
    <property type="entry name" value="Tetrapyrrole methylase"/>
    <property type="match status" value="1"/>
</dbReference>
<dbReference type="GO" id="GO:0032259">
    <property type="term" value="P:methylation"/>
    <property type="evidence" value="ECO:0007669"/>
    <property type="project" value="UniProtKB-KW"/>
</dbReference>
<keyword evidence="12" id="KW-1185">Reference proteome</keyword>
<organism evidence="11 12">
    <name type="scientific">Rubidibacter lacunae KORDI 51-2</name>
    <dbReference type="NCBI Taxonomy" id="582515"/>
    <lineage>
        <taxon>Bacteria</taxon>
        <taxon>Bacillati</taxon>
        <taxon>Cyanobacteriota</taxon>
        <taxon>Cyanophyceae</taxon>
        <taxon>Oscillatoriophycideae</taxon>
        <taxon>Chroococcales</taxon>
        <taxon>Aphanothecaceae</taxon>
        <taxon>Rubidibacter</taxon>
    </lineage>
</organism>
<dbReference type="InterPro" id="IPR035996">
    <property type="entry name" value="4pyrrol_Methylase_sf"/>
</dbReference>
<reference evidence="11 12" key="1">
    <citation type="submission" date="2013-05" db="EMBL/GenBank/DDBJ databases">
        <title>Draft genome sequence of Rubidibacter lacunae KORDI 51-2.</title>
        <authorList>
            <person name="Choi D.H."/>
            <person name="Noh J.H."/>
            <person name="Kwon K.-K."/>
            <person name="Lee J.-H."/>
            <person name="Ryu J.-Y."/>
        </authorList>
    </citation>
    <scope>NUCLEOTIDE SEQUENCE [LARGE SCALE GENOMIC DNA]</scope>
    <source>
        <strain evidence="11 12">KORDI 51-2</strain>
    </source>
</reference>
<comment type="caution">
    <text evidence="11">The sequence shown here is derived from an EMBL/GenBank/DDBJ whole genome shotgun (WGS) entry which is preliminary data.</text>
</comment>
<dbReference type="NCBIfam" id="TIGR01469">
    <property type="entry name" value="cobA_cysG_Cterm"/>
    <property type="match status" value="1"/>
</dbReference>
<dbReference type="PATRIC" id="fig|582515.4.peg.2750"/>
<dbReference type="Proteomes" id="UP000016960">
    <property type="component" value="Unassembled WGS sequence"/>
</dbReference>
<keyword evidence="11" id="KW-0456">Lyase</keyword>
<dbReference type="NCBIfam" id="NF004790">
    <property type="entry name" value="PRK06136.1"/>
    <property type="match status" value="1"/>
</dbReference>
<dbReference type="InterPro" id="IPR003043">
    <property type="entry name" value="Uropor_MeTrfase_CS"/>
</dbReference>
<dbReference type="FunFam" id="3.40.1010.10:FF:000001">
    <property type="entry name" value="Siroheme synthase"/>
    <property type="match status" value="1"/>
</dbReference>
<dbReference type="CDD" id="cd06578">
    <property type="entry name" value="HemD"/>
    <property type="match status" value="1"/>
</dbReference>
<dbReference type="eggNOG" id="COG1587">
    <property type="taxonomic scope" value="Bacteria"/>
</dbReference>
<accession>U5DKB4</accession>
<dbReference type="InterPro" id="IPR003754">
    <property type="entry name" value="4pyrrol_synth_uPrphyn_synth"/>
</dbReference>
<evidence type="ECO:0000313" key="11">
    <source>
        <dbReference type="EMBL" id="ERN41019.1"/>
    </source>
</evidence>
<dbReference type="InterPro" id="IPR006366">
    <property type="entry name" value="CobA/CysG_C"/>
</dbReference>
<dbReference type="GO" id="GO:0019354">
    <property type="term" value="P:siroheme biosynthetic process"/>
    <property type="evidence" value="ECO:0007669"/>
    <property type="project" value="InterPro"/>
</dbReference>
<protein>
    <recommendedName>
        <fullName evidence="1">uroporphyrinogen-III C-methyltransferase</fullName>
        <ecNumber evidence="1">2.1.1.107</ecNumber>
    </recommendedName>
</protein>
<dbReference type="PANTHER" id="PTHR45790:SF3">
    <property type="entry name" value="S-ADENOSYL-L-METHIONINE-DEPENDENT UROPORPHYRINOGEN III METHYLTRANSFERASE, CHLOROPLASTIC"/>
    <property type="match status" value="1"/>
</dbReference>
<sequence length="519" mass="55585">MERSQLQPVFIVGAGPGTVDYLTLKARDAIAAADVLIHDALVDPRVLAIAPTACVRIDVGKRGGGDSTPQSKIDALLVQHALAGRRVVRLKGGDPFVFGRSRSELTALQAAGCSVEVVPGVSSAIAAPALAGIPLTDPELSGSFVVLTGHDLDRHDWRAIARLDTIVVLMGARNLEGIVSRLVQHGCNERVPIAVIRECGRPEQQVWTGTLATIAEQTADIDLSPAVIAIGKVVRLHECWKQLHAPSTANLPLSGLTVLITRSEQQSDTFAQLLSDRGAGYIDLPALEIRPPSSWRALDRSIAHLSEFDWLILTSGNGVDAFWERLRKRQLDARSLAGIKIAVVGKKTAAVLRQCGLQPDFMPSKFVADALVAEFPESVIGKRILFPRVESGGREILVQELGNRGAIVTEVPAYQSGCPQAISPGALQALQQKWVDVITFASSKTVQNFCRLLLPTFETQGALNAALDGIAVAAIGPQTAWTCRSLFGRCDVEATEHTLEGLTDAIADWAARTRKHAPS</sequence>
<dbReference type="CDD" id="cd11642">
    <property type="entry name" value="SUMT"/>
    <property type="match status" value="1"/>
</dbReference>
<dbReference type="Gene3D" id="3.40.50.10090">
    <property type="match status" value="2"/>
</dbReference>
<dbReference type="InterPro" id="IPR036108">
    <property type="entry name" value="4pyrrol_syn_uPrphyn_synt_sf"/>
</dbReference>